<evidence type="ECO:0000313" key="2">
    <source>
        <dbReference type="EMBL" id="KAL1854448.1"/>
    </source>
</evidence>
<sequence>MAPLTPIELDELRARVLQFLADTPYACSSIAPISGGSVNFVFRGLLCEPQTLPRSTTQDASPEAAARTVVIKHGAGFLFANRDFQLDVTRCFYEETMLHALNDFSSTTANITTPRLLLFDPKTSTQVLEDIPDATDLKSFLLQHANSQSPARPLGARAAASIGYGLGSWLRSLHDWSSGTVQENLRNQLARNAGMRELKCRVTDVAFQTLLENFPDLLDGRAPTLERVRHWMREDFEKPVLKTADGLEWGVIHGDFWTGNVLLPVQTSRSPVRLVVIDWEFAQIGHRAYDLGQMVGDLYERHHFHSVDSSLAILGEFVRGYRGSDGSLSDELAFRTVIHAGVHLIGRFTRRPPNGRLADPQDKLSGAMGLARDWILKGWERDREWFGRSALAPLFKRQQPEAYSGRATFSIS</sequence>
<dbReference type="Gene3D" id="3.90.1200.10">
    <property type="match status" value="1"/>
</dbReference>
<dbReference type="InterPro" id="IPR002575">
    <property type="entry name" value="Aminoglycoside_PTrfase"/>
</dbReference>
<dbReference type="Pfam" id="PF01636">
    <property type="entry name" value="APH"/>
    <property type="match status" value="1"/>
</dbReference>
<comment type="caution">
    <text evidence="2">The sequence shown here is derived from an EMBL/GenBank/DDBJ whole genome shotgun (WGS) entry which is preliminary data.</text>
</comment>
<evidence type="ECO:0000259" key="1">
    <source>
        <dbReference type="Pfam" id="PF01636"/>
    </source>
</evidence>
<keyword evidence="3" id="KW-1185">Reference proteome</keyword>
<feature type="domain" description="Aminoglycoside phosphotransferase" evidence="1">
    <location>
        <begin position="148"/>
        <end position="297"/>
    </location>
</feature>
<reference evidence="2 3" key="1">
    <citation type="journal article" date="2024" name="Commun. Biol.">
        <title>Comparative genomic analysis of thermophilic fungi reveals convergent evolutionary adaptations and gene losses.</title>
        <authorList>
            <person name="Steindorff A.S."/>
            <person name="Aguilar-Pontes M.V."/>
            <person name="Robinson A.J."/>
            <person name="Andreopoulos B."/>
            <person name="LaButti K."/>
            <person name="Kuo A."/>
            <person name="Mondo S."/>
            <person name="Riley R."/>
            <person name="Otillar R."/>
            <person name="Haridas S."/>
            <person name="Lipzen A."/>
            <person name="Grimwood J."/>
            <person name="Schmutz J."/>
            <person name="Clum A."/>
            <person name="Reid I.D."/>
            <person name="Moisan M.C."/>
            <person name="Butler G."/>
            <person name="Nguyen T.T.M."/>
            <person name="Dewar K."/>
            <person name="Conant G."/>
            <person name="Drula E."/>
            <person name="Henrissat B."/>
            <person name="Hansel C."/>
            <person name="Singer S."/>
            <person name="Hutchinson M.I."/>
            <person name="de Vries R.P."/>
            <person name="Natvig D.O."/>
            <person name="Powell A.J."/>
            <person name="Tsang A."/>
            <person name="Grigoriev I.V."/>
        </authorList>
    </citation>
    <scope>NUCLEOTIDE SEQUENCE [LARGE SCALE GENOMIC DNA]</scope>
    <source>
        <strain evidence="2 3">ATCC 24622</strain>
    </source>
</reference>
<proteinExistence type="predicted"/>
<protein>
    <recommendedName>
        <fullName evidence="1">Aminoglycoside phosphotransferase domain-containing protein</fullName>
    </recommendedName>
</protein>
<dbReference type="Gene3D" id="3.30.200.20">
    <property type="entry name" value="Phosphorylase Kinase, domain 1"/>
    <property type="match status" value="1"/>
</dbReference>
<dbReference type="EMBL" id="JAZHXJ010000663">
    <property type="protein sequence ID" value="KAL1854448.1"/>
    <property type="molecule type" value="Genomic_DNA"/>
</dbReference>
<evidence type="ECO:0000313" key="3">
    <source>
        <dbReference type="Proteomes" id="UP001586593"/>
    </source>
</evidence>
<dbReference type="InterPro" id="IPR011009">
    <property type="entry name" value="Kinase-like_dom_sf"/>
</dbReference>
<dbReference type="SUPFAM" id="SSF56112">
    <property type="entry name" value="Protein kinase-like (PK-like)"/>
    <property type="match status" value="1"/>
</dbReference>
<dbReference type="Proteomes" id="UP001586593">
    <property type="component" value="Unassembled WGS sequence"/>
</dbReference>
<accession>A0ABR3W6I5</accession>
<gene>
    <name evidence="2" type="ORF">VTK73DRAFT_8745</name>
</gene>
<name>A0ABR3W6I5_9PEZI</name>
<organism evidence="2 3">
    <name type="scientific">Phialemonium thermophilum</name>
    <dbReference type="NCBI Taxonomy" id="223376"/>
    <lineage>
        <taxon>Eukaryota</taxon>
        <taxon>Fungi</taxon>
        <taxon>Dikarya</taxon>
        <taxon>Ascomycota</taxon>
        <taxon>Pezizomycotina</taxon>
        <taxon>Sordariomycetes</taxon>
        <taxon>Sordariomycetidae</taxon>
        <taxon>Cephalothecales</taxon>
        <taxon>Cephalothecaceae</taxon>
        <taxon>Phialemonium</taxon>
    </lineage>
</organism>